<dbReference type="CDD" id="cd06257">
    <property type="entry name" value="DnaJ"/>
    <property type="match status" value="1"/>
</dbReference>
<dbReference type="AlphaFoldDB" id="A0A2R5G4J0"/>
<protein>
    <submittedName>
        <fullName evidence="4">DnaJ protein-like</fullName>
    </submittedName>
</protein>
<evidence type="ECO:0000259" key="3">
    <source>
        <dbReference type="PROSITE" id="PS50076"/>
    </source>
</evidence>
<feature type="domain" description="J" evidence="3">
    <location>
        <begin position="7"/>
        <end position="68"/>
    </location>
</feature>
<dbReference type="PROSITE" id="PS50076">
    <property type="entry name" value="DNAJ_2"/>
    <property type="match status" value="1"/>
</dbReference>
<dbReference type="InParanoid" id="A0A2R5G4J0"/>
<organism evidence="4 5">
    <name type="scientific">Hondaea fermentalgiana</name>
    <dbReference type="NCBI Taxonomy" id="2315210"/>
    <lineage>
        <taxon>Eukaryota</taxon>
        <taxon>Sar</taxon>
        <taxon>Stramenopiles</taxon>
        <taxon>Bigyra</taxon>
        <taxon>Labyrinthulomycetes</taxon>
        <taxon>Thraustochytrida</taxon>
        <taxon>Thraustochytriidae</taxon>
        <taxon>Hondaea</taxon>
    </lineage>
</organism>
<evidence type="ECO:0000313" key="4">
    <source>
        <dbReference type="EMBL" id="GBG25947.1"/>
    </source>
</evidence>
<accession>A0A2R5G4J0</accession>
<dbReference type="Pfam" id="PF00226">
    <property type="entry name" value="DnaJ"/>
    <property type="match status" value="1"/>
</dbReference>
<keyword evidence="5" id="KW-1185">Reference proteome</keyword>
<dbReference type="SMART" id="SM00271">
    <property type="entry name" value="DnaJ"/>
    <property type="match status" value="1"/>
</dbReference>
<proteinExistence type="predicted"/>
<comment type="caution">
    <text evidence="4">The sequence shown here is derived from an EMBL/GenBank/DDBJ whole genome shotgun (WGS) entry which is preliminary data.</text>
</comment>
<evidence type="ECO:0000256" key="2">
    <source>
        <dbReference type="SAM" id="MobiDB-lite"/>
    </source>
</evidence>
<evidence type="ECO:0000313" key="5">
    <source>
        <dbReference type="Proteomes" id="UP000241890"/>
    </source>
</evidence>
<evidence type="ECO:0000256" key="1">
    <source>
        <dbReference type="ARBA" id="ARBA00023186"/>
    </source>
</evidence>
<dbReference type="PANTHER" id="PTHR44145:SF3">
    <property type="entry name" value="DNAJ HOMOLOG SUBFAMILY A MEMBER 3, MITOCHONDRIAL"/>
    <property type="match status" value="1"/>
</dbReference>
<gene>
    <name evidence="4" type="ORF">FCC1311_021672</name>
</gene>
<dbReference type="Proteomes" id="UP000241890">
    <property type="component" value="Unassembled WGS sequence"/>
</dbReference>
<dbReference type="PANTHER" id="PTHR44145">
    <property type="entry name" value="DNAJ HOMOLOG SUBFAMILY A MEMBER 3, MITOCHONDRIAL"/>
    <property type="match status" value="1"/>
</dbReference>
<dbReference type="Gene3D" id="1.10.287.110">
    <property type="entry name" value="DnaJ domain"/>
    <property type="match status" value="1"/>
</dbReference>
<reference evidence="4 5" key="1">
    <citation type="submission" date="2017-12" db="EMBL/GenBank/DDBJ databases">
        <title>Sequencing, de novo assembly and annotation of complete genome of a new Thraustochytrid species, strain FCC1311.</title>
        <authorList>
            <person name="Sedici K."/>
            <person name="Godart F."/>
            <person name="Aiese Cigliano R."/>
            <person name="Sanseverino W."/>
            <person name="Barakat M."/>
            <person name="Ortet P."/>
            <person name="Marechal E."/>
            <person name="Cagnac O."/>
            <person name="Amato A."/>
        </authorList>
    </citation>
    <scope>NUCLEOTIDE SEQUENCE [LARGE SCALE GENOMIC DNA]</scope>
</reference>
<dbReference type="OrthoDB" id="10250354at2759"/>
<sequence length="213" mass="25061">MNQDCEDLYLVLGVQRGATSKEIRAAYLRLAKVHHPDRGGTEQKFQQIQEAYRVLSDASERSSYDQAGSRSNWTTQQSTDDADFAEHLRKQREFAAQFTQGATKFSNYNVDEWERAHGLGKYANNSIPEDLREYFISIKKAEEKERLEQEAKKMSKHQAFHRRQQARGGDRMSKLRDLMRETDEVSNRRSFHTFLPNRNFIMRSASFWIRKCR</sequence>
<keyword evidence="1" id="KW-0143">Chaperone</keyword>
<feature type="region of interest" description="Disordered" evidence="2">
    <location>
        <begin position="59"/>
        <end position="79"/>
    </location>
</feature>
<dbReference type="InterPro" id="IPR036869">
    <property type="entry name" value="J_dom_sf"/>
</dbReference>
<dbReference type="InterPro" id="IPR051938">
    <property type="entry name" value="Apopto_cytoskel_mod"/>
</dbReference>
<dbReference type="InterPro" id="IPR001623">
    <property type="entry name" value="DnaJ_domain"/>
</dbReference>
<dbReference type="EMBL" id="BEYU01000017">
    <property type="protein sequence ID" value="GBG25947.1"/>
    <property type="molecule type" value="Genomic_DNA"/>
</dbReference>
<feature type="compositionally biased region" description="Polar residues" evidence="2">
    <location>
        <begin position="64"/>
        <end position="79"/>
    </location>
</feature>
<dbReference type="PRINTS" id="PR00625">
    <property type="entry name" value="JDOMAIN"/>
</dbReference>
<dbReference type="SUPFAM" id="SSF46565">
    <property type="entry name" value="Chaperone J-domain"/>
    <property type="match status" value="1"/>
</dbReference>
<name>A0A2R5G4J0_9STRA</name>